<dbReference type="SMART" id="SM00563">
    <property type="entry name" value="PlsC"/>
    <property type="match status" value="1"/>
</dbReference>
<evidence type="ECO:0000259" key="12">
    <source>
        <dbReference type="SMART" id="SM00563"/>
    </source>
</evidence>
<dbReference type="InterPro" id="IPR002123">
    <property type="entry name" value="Plipid/glycerol_acylTrfase"/>
</dbReference>
<dbReference type="GO" id="GO:0005886">
    <property type="term" value="C:plasma membrane"/>
    <property type="evidence" value="ECO:0007669"/>
    <property type="project" value="TreeGrafter"/>
</dbReference>
<sequence>MTTNPWQAIDTEQVLFIIDAAHQVEEQLLLEWLNNTKAQSGFSGTVSHCVVPIVRNPEDIPTEGLQIALQVSEETLVVPIRVVWKTMLDDVNSGPKWRDLVRGNPRRPGLRRAQCILDADPSRAFCIMGNPATVQNLTERYDARRSISPVNVNLADYVAEQASLALEVAERRLRGSRYKVPRQVSKQVRASDRYKAGIQQIAKTTGESEQELRHKALTYFKELVALPHNFWQDVAGSFNRWVISLGYEDKLVVDLEKLESYRSIVREHPTALLWTHKTHMDGITIQSVLFENDFPPPHIMGGINMAFAGVGFLARRSGAIFIRRSFQDNPLYKLVLRNYLAYLLEKRFPLTWSFEGTRSRVGKLMPPRYGMLKYVMDAIEDSDADDLHIIPVAINYDMNNDVKDYAAEQAGGIKRPESLSWFISYLRRMRQPLGRIYIDFGNPVVVNKEAYKADPLALQRTAFQVGVEANRVTPITLTSLMSMSLLGAAPRAQTIDELSENMDALRDWSRTRDIQFTSDFDDVNQQRMLDLIDNMVNSGLINRYDEGPETVYAVADDQQVMASYYRNTIVHHFVSKAIAEMSLLEALSEPGDKLAAFWREANYLKDVFKFEFFYAPTEQFQAGIRAELAHFDADWESHIQQRDFVANLLRSMKPLVAHCCLKPYIESYRIVADVFGRLGEGETMDEKALVSAAFKYGRQAYLQRRISSKASIGEILFKNGYKLLDSYGLVAAGGSDLVEKRKKISKEFRVRAHRIERIRALAMPNDLD</sequence>
<accession>A0A395JI35</accession>
<evidence type="ECO:0000256" key="1">
    <source>
        <dbReference type="ARBA" id="ARBA00004184"/>
    </source>
</evidence>
<dbReference type="InterPro" id="IPR022284">
    <property type="entry name" value="GPAT/DHAPAT"/>
</dbReference>
<dbReference type="PANTHER" id="PTHR12563:SF17">
    <property type="entry name" value="DIHYDROXYACETONE PHOSPHATE ACYLTRANSFERASE"/>
    <property type="match status" value="1"/>
</dbReference>
<protein>
    <recommendedName>
        <fullName evidence="5">Glycerol-3-phosphate acyltransferase</fullName>
        <ecNumber evidence="4">2.3.1.15</ecNumber>
    </recommendedName>
</protein>
<keyword evidence="10 13" id="KW-0012">Acyltransferase</keyword>
<gene>
    <name evidence="13" type="ORF">DFR28_103110</name>
</gene>
<keyword evidence="14" id="KW-1185">Reference proteome</keyword>
<dbReference type="NCBIfam" id="NF002886">
    <property type="entry name" value="PRK03355.1"/>
    <property type="match status" value="1"/>
</dbReference>
<dbReference type="GO" id="GO:0012505">
    <property type="term" value="C:endomembrane system"/>
    <property type="evidence" value="ECO:0007669"/>
    <property type="project" value="UniProtKB-SubCell"/>
</dbReference>
<keyword evidence="8" id="KW-0594">Phospholipid biosynthesis</keyword>
<evidence type="ECO:0000256" key="11">
    <source>
        <dbReference type="ARBA" id="ARBA00048427"/>
    </source>
</evidence>
<dbReference type="EMBL" id="QNRT01000003">
    <property type="protein sequence ID" value="RBP49685.1"/>
    <property type="molecule type" value="Genomic_DNA"/>
</dbReference>
<comment type="pathway">
    <text evidence="2">Phospholipid metabolism; CDP-diacylglycerol biosynthesis; CDP-diacylglycerol from sn-glycerol 3-phosphate: step 1/3.</text>
</comment>
<keyword evidence="7" id="KW-0472">Membrane</keyword>
<dbReference type="InterPro" id="IPR041728">
    <property type="entry name" value="GPAT/DHAPAT_LPLAT"/>
</dbReference>
<dbReference type="UniPathway" id="UPA00557">
    <property type="reaction ID" value="UER00612"/>
</dbReference>
<dbReference type="GO" id="GO:0004366">
    <property type="term" value="F:glycerol-3-phosphate O-acyltransferase activity"/>
    <property type="evidence" value="ECO:0007669"/>
    <property type="project" value="UniProtKB-EC"/>
</dbReference>
<organism evidence="13 14">
    <name type="scientific">Arenicella xantha</name>
    <dbReference type="NCBI Taxonomy" id="644221"/>
    <lineage>
        <taxon>Bacteria</taxon>
        <taxon>Pseudomonadati</taxon>
        <taxon>Pseudomonadota</taxon>
        <taxon>Gammaproteobacteria</taxon>
        <taxon>Arenicellales</taxon>
        <taxon>Arenicellaceae</taxon>
        <taxon>Arenicella</taxon>
    </lineage>
</organism>
<dbReference type="Pfam" id="PF01553">
    <property type="entry name" value="Acyltransferase"/>
    <property type="match status" value="1"/>
</dbReference>
<dbReference type="AlphaFoldDB" id="A0A395JI35"/>
<dbReference type="InParanoid" id="A0A395JI35"/>
<evidence type="ECO:0000256" key="5">
    <source>
        <dbReference type="ARBA" id="ARBA00013432"/>
    </source>
</evidence>
<evidence type="ECO:0000256" key="8">
    <source>
        <dbReference type="ARBA" id="ARBA00023209"/>
    </source>
</evidence>
<reference evidence="13 14" key="1">
    <citation type="submission" date="2018-06" db="EMBL/GenBank/DDBJ databases">
        <title>Genomic Encyclopedia of Type Strains, Phase IV (KMG-IV): sequencing the most valuable type-strain genomes for metagenomic binning, comparative biology and taxonomic classification.</title>
        <authorList>
            <person name="Goeker M."/>
        </authorList>
    </citation>
    <scope>NUCLEOTIDE SEQUENCE [LARGE SCALE GENOMIC DNA]</scope>
    <source>
        <strain evidence="13 14">DSM 24032</strain>
    </source>
</reference>
<evidence type="ECO:0000313" key="14">
    <source>
        <dbReference type="Proteomes" id="UP000253083"/>
    </source>
</evidence>
<keyword evidence="6 13" id="KW-0808">Transferase</keyword>
<evidence type="ECO:0000313" key="13">
    <source>
        <dbReference type="EMBL" id="RBP49685.1"/>
    </source>
</evidence>
<dbReference type="SUPFAM" id="SSF69593">
    <property type="entry name" value="Glycerol-3-phosphate (1)-acyltransferase"/>
    <property type="match status" value="1"/>
</dbReference>
<dbReference type="RefSeq" id="WP_113954691.1">
    <property type="nucleotide sequence ID" value="NZ_QNRT01000003.1"/>
</dbReference>
<evidence type="ECO:0000256" key="4">
    <source>
        <dbReference type="ARBA" id="ARBA00013113"/>
    </source>
</evidence>
<evidence type="ECO:0000256" key="7">
    <source>
        <dbReference type="ARBA" id="ARBA00023136"/>
    </source>
</evidence>
<keyword evidence="8" id="KW-0443">Lipid metabolism</keyword>
<keyword evidence="9" id="KW-1208">Phospholipid metabolism</keyword>
<name>A0A395JI35_9GAMM</name>
<comment type="catalytic activity">
    <reaction evidence="11">
        <text>sn-glycerol 3-phosphate + an acyl-CoA = a 1-acyl-sn-glycero-3-phosphate + CoA</text>
        <dbReference type="Rhea" id="RHEA:15325"/>
        <dbReference type="ChEBI" id="CHEBI:57287"/>
        <dbReference type="ChEBI" id="CHEBI:57597"/>
        <dbReference type="ChEBI" id="CHEBI:57970"/>
        <dbReference type="ChEBI" id="CHEBI:58342"/>
        <dbReference type="EC" id="2.3.1.15"/>
    </reaction>
</comment>
<proteinExistence type="inferred from homology"/>
<evidence type="ECO:0000256" key="6">
    <source>
        <dbReference type="ARBA" id="ARBA00022679"/>
    </source>
</evidence>
<dbReference type="PANTHER" id="PTHR12563">
    <property type="entry name" value="GLYCEROL-3-PHOSPHATE ACYLTRANSFERASE"/>
    <property type="match status" value="1"/>
</dbReference>
<evidence type="ECO:0000256" key="9">
    <source>
        <dbReference type="ARBA" id="ARBA00023264"/>
    </source>
</evidence>
<comment type="caution">
    <text evidence="13">The sequence shown here is derived from an EMBL/GenBank/DDBJ whole genome shotgun (WGS) entry which is preliminary data.</text>
</comment>
<evidence type="ECO:0000256" key="10">
    <source>
        <dbReference type="ARBA" id="ARBA00023315"/>
    </source>
</evidence>
<evidence type="ECO:0000256" key="2">
    <source>
        <dbReference type="ARBA" id="ARBA00004765"/>
    </source>
</evidence>
<comment type="subcellular location">
    <subcellularLocation>
        <location evidence="1">Endomembrane system</location>
        <topology evidence="1">Peripheral membrane protein</topology>
    </subcellularLocation>
</comment>
<dbReference type="CDD" id="cd07993">
    <property type="entry name" value="LPLAT_DHAPAT-like"/>
    <property type="match status" value="1"/>
</dbReference>
<keyword evidence="8" id="KW-0444">Lipid biosynthesis</keyword>
<dbReference type="GO" id="GO:0016024">
    <property type="term" value="P:CDP-diacylglycerol biosynthetic process"/>
    <property type="evidence" value="ECO:0007669"/>
    <property type="project" value="UniProtKB-UniPathway"/>
</dbReference>
<dbReference type="Pfam" id="PF19277">
    <property type="entry name" value="GPAT_C"/>
    <property type="match status" value="1"/>
</dbReference>
<dbReference type="FunCoup" id="A0A395JI35">
    <property type="interactions" value="234"/>
</dbReference>
<dbReference type="OrthoDB" id="335193at2"/>
<comment type="similarity">
    <text evidence="3">Belongs to the GPAT/DAPAT family.</text>
</comment>
<evidence type="ECO:0000256" key="3">
    <source>
        <dbReference type="ARBA" id="ARBA00007937"/>
    </source>
</evidence>
<dbReference type="InterPro" id="IPR045520">
    <property type="entry name" value="GPAT/DHAPAT_C"/>
</dbReference>
<dbReference type="EC" id="2.3.1.15" evidence="4"/>
<feature type="domain" description="Phospholipid/glycerol acyltransferase" evidence="12">
    <location>
        <begin position="270"/>
        <end position="397"/>
    </location>
</feature>
<dbReference type="Proteomes" id="UP000253083">
    <property type="component" value="Unassembled WGS sequence"/>
</dbReference>